<feature type="transmembrane region" description="Helical" evidence="1">
    <location>
        <begin position="193"/>
        <end position="220"/>
    </location>
</feature>
<name>A0A812CIL1_ACAPH</name>
<feature type="transmembrane region" description="Helical" evidence="1">
    <location>
        <begin position="6"/>
        <end position="30"/>
    </location>
</feature>
<feature type="transmembrane region" description="Helical" evidence="1">
    <location>
        <begin position="156"/>
        <end position="181"/>
    </location>
</feature>
<evidence type="ECO:0000313" key="2">
    <source>
        <dbReference type="EMBL" id="CAE1269683.1"/>
    </source>
</evidence>
<accession>A0A812CIL1</accession>
<organism evidence="2 3">
    <name type="scientific">Acanthosepion pharaonis</name>
    <name type="common">Pharaoh cuttlefish</name>
    <name type="synonym">Sepia pharaonis</name>
    <dbReference type="NCBI Taxonomy" id="158019"/>
    <lineage>
        <taxon>Eukaryota</taxon>
        <taxon>Metazoa</taxon>
        <taxon>Spiralia</taxon>
        <taxon>Lophotrochozoa</taxon>
        <taxon>Mollusca</taxon>
        <taxon>Cephalopoda</taxon>
        <taxon>Coleoidea</taxon>
        <taxon>Decapodiformes</taxon>
        <taxon>Sepiida</taxon>
        <taxon>Sepiina</taxon>
        <taxon>Sepiidae</taxon>
        <taxon>Acanthosepion</taxon>
    </lineage>
</organism>
<sequence length="222" mass="25131">MFITIIFISLSLSLSLSLTLFHCPSFVSFAILNLRPFLCCLVIFSLISSSSPSSSSPPPPPPSSSSSSSSVLHKSPTFVLFFFFISMTSLPSCFIFFNSFYSTCFFLFILLLFSIFSLSSYSPPFCRPYAIPKLSLLNCCSLPNFLPPPDPFLSTLLFYGVFLVHFSLLFNSFFSCLLRLFSYLFAIRFNSATIFTFFFFFVMQFSFSLLISFLSFVPFFTA</sequence>
<comment type="caution">
    <text evidence="2">The sequence shown here is derived from an EMBL/GenBank/DDBJ whole genome shotgun (WGS) entry which is preliminary data.</text>
</comment>
<feature type="transmembrane region" description="Helical" evidence="1">
    <location>
        <begin position="104"/>
        <end position="122"/>
    </location>
</feature>
<evidence type="ECO:0000256" key="1">
    <source>
        <dbReference type="SAM" id="Phobius"/>
    </source>
</evidence>
<protein>
    <submittedName>
        <fullName evidence="2">Uncharacterized protein</fullName>
    </submittedName>
</protein>
<feature type="transmembrane region" description="Helical" evidence="1">
    <location>
        <begin position="37"/>
        <end position="55"/>
    </location>
</feature>
<dbReference type="Proteomes" id="UP000597762">
    <property type="component" value="Unassembled WGS sequence"/>
</dbReference>
<reference evidence="2" key="1">
    <citation type="submission" date="2021-01" db="EMBL/GenBank/DDBJ databases">
        <authorList>
            <person name="Li R."/>
            <person name="Bekaert M."/>
        </authorList>
    </citation>
    <scope>NUCLEOTIDE SEQUENCE</scope>
    <source>
        <strain evidence="2">Farmed</strain>
    </source>
</reference>
<dbReference type="EMBL" id="CAHIKZ030001613">
    <property type="protein sequence ID" value="CAE1269683.1"/>
    <property type="molecule type" value="Genomic_DNA"/>
</dbReference>
<dbReference type="AlphaFoldDB" id="A0A812CIL1"/>
<keyword evidence="3" id="KW-1185">Reference proteome</keyword>
<proteinExistence type="predicted"/>
<keyword evidence="1" id="KW-0812">Transmembrane</keyword>
<keyword evidence="1" id="KW-1133">Transmembrane helix</keyword>
<gene>
    <name evidence="2" type="ORF">SPHA_36737</name>
</gene>
<keyword evidence="1" id="KW-0472">Membrane</keyword>
<evidence type="ECO:0000313" key="3">
    <source>
        <dbReference type="Proteomes" id="UP000597762"/>
    </source>
</evidence>
<feature type="transmembrane region" description="Helical" evidence="1">
    <location>
        <begin position="75"/>
        <end position="97"/>
    </location>
</feature>